<dbReference type="InterPro" id="IPR052749">
    <property type="entry name" value="Alpha-tectorin"/>
</dbReference>
<dbReference type="Pfam" id="PF08742">
    <property type="entry name" value="C8"/>
    <property type="match status" value="3"/>
</dbReference>
<evidence type="ECO:0000313" key="15">
    <source>
        <dbReference type="RefSeq" id="XP_022106836.1"/>
    </source>
</evidence>
<keyword evidence="5" id="KW-0472">Membrane</keyword>
<dbReference type="InterPro" id="IPR022041">
    <property type="entry name" value="Methyltransf_FA"/>
</dbReference>
<dbReference type="CDD" id="cd00054">
    <property type="entry name" value="EGF_CA"/>
    <property type="match status" value="2"/>
</dbReference>
<dbReference type="SUPFAM" id="SSF49785">
    <property type="entry name" value="Galactose-binding domain-like"/>
    <property type="match status" value="5"/>
</dbReference>
<evidence type="ECO:0000256" key="2">
    <source>
        <dbReference type="ARBA" id="ARBA00022536"/>
    </source>
</evidence>
<evidence type="ECO:0000256" key="4">
    <source>
        <dbReference type="ARBA" id="ARBA00022737"/>
    </source>
</evidence>
<evidence type="ECO:0000256" key="7">
    <source>
        <dbReference type="ARBA" id="ARBA00023180"/>
    </source>
</evidence>
<feature type="domain" description="SUEL-type lectin" evidence="12">
    <location>
        <begin position="3655"/>
        <end position="3746"/>
    </location>
</feature>
<feature type="disulfide bond" evidence="8">
    <location>
        <begin position="504"/>
        <end position="513"/>
    </location>
</feature>
<feature type="domain" description="F5/8 type C" evidence="10">
    <location>
        <begin position="1418"/>
        <end position="1573"/>
    </location>
</feature>
<dbReference type="OrthoDB" id="5970528at2759"/>
<keyword evidence="4" id="KW-0677">Repeat</keyword>
<dbReference type="FunFam" id="2.10.25.10:FF:000321">
    <property type="entry name" value="Protein delta homolog 1"/>
    <property type="match status" value="1"/>
</dbReference>
<organism evidence="14 15">
    <name type="scientific">Acanthaster planci</name>
    <name type="common">Crown-of-thorns starfish</name>
    <dbReference type="NCBI Taxonomy" id="133434"/>
    <lineage>
        <taxon>Eukaryota</taxon>
        <taxon>Metazoa</taxon>
        <taxon>Echinodermata</taxon>
        <taxon>Eleutherozoa</taxon>
        <taxon>Asterozoa</taxon>
        <taxon>Asteroidea</taxon>
        <taxon>Valvatacea</taxon>
        <taxon>Valvatida</taxon>
        <taxon>Acanthasteridae</taxon>
        <taxon>Acanthaster</taxon>
    </lineage>
</organism>
<feature type="domain" description="SUEL-type lectin" evidence="12">
    <location>
        <begin position="3113"/>
        <end position="3203"/>
    </location>
</feature>
<dbReference type="CDD" id="cd19941">
    <property type="entry name" value="TIL"/>
    <property type="match status" value="3"/>
</dbReference>
<evidence type="ECO:0000256" key="8">
    <source>
        <dbReference type="PROSITE-ProRule" id="PRU00076"/>
    </source>
</evidence>
<dbReference type="InterPro" id="IPR002919">
    <property type="entry name" value="TIL_dom"/>
</dbReference>
<dbReference type="SUPFAM" id="SSF57567">
    <property type="entry name" value="Serine protease inhibitors"/>
    <property type="match status" value="3"/>
</dbReference>
<dbReference type="InterPro" id="IPR001846">
    <property type="entry name" value="VWF_type-D"/>
</dbReference>
<dbReference type="CDD" id="cd22823">
    <property type="entry name" value="Gal_Rha_Lectin"/>
    <property type="match status" value="3"/>
</dbReference>
<dbReference type="PROSITE" id="PS01285">
    <property type="entry name" value="FA58C_1"/>
    <property type="match status" value="1"/>
</dbReference>
<keyword evidence="7" id="KW-0325">Glycoprotein</keyword>
<dbReference type="Pfam" id="PF01826">
    <property type="entry name" value="TIL"/>
    <property type="match status" value="2"/>
</dbReference>
<feature type="disulfide bond" evidence="8">
    <location>
        <begin position="3216"/>
        <end position="3226"/>
    </location>
</feature>
<protein>
    <submittedName>
        <fullName evidence="15">Uncharacterized protein LOC110987964</fullName>
    </submittedName>
</protein>
<evidence type="ECO:0000259" key="12">
    <source>
        <dbReference type="PROSITE" id="PS50228"/>
    </source>
</evidence>
<dbReference type="OMA" id="WCPPRIK"/>
<evidence type="ECO:0000259" key="13">
    <source>
        <dbReference type="PROSITE" id="PS51233"/>
    </source>
</evidence>
<dbReference type="PROSITE" id="PS51233">
    <property type="entry name" value="VWFD"/>
    <property type="match status" value="3"/>
</dbReference>
<dbReference type="InterPro" id="IPR001881">
    <property type="entry name" value="EGF-like_Ca-bd_dom"/>
</dbReference>
<feature type="domain" description="VWFD" evidence="13">
    <location>
        <begin position="3253"/>
        <end position="3429"/>
    </location>
</feature>
<dbReference type="InterPro" id="IPR000421">
    <property type="entry name" value="FA58C"/>
</dbReference>
<dbReference type="KEGG" id="aplc:110987964"/>
<feature type="disulfide bond" evidence="8">
    <location>
        <begin position="2573"/>
        <end position="2590"/>
    </location>
</feature>
<evidence type="ECO:0000259" key="10">
    <source>
        <dbReference type="PROSITE" id="PS50022"/>
    </source>
</evidence>
<dbReference type="SUPFAM" id="SSF57196">
    <property type="entry name" value="EGF/Laminin"/>
    <property type="match status" value="2"/>
</dbReference>
<dbReference type="Proteomes" id="UP000694845">
    <property type="component" value="Unplaced"/>
</dbReference>
<dbReference type="SMART" id="SM00181">
    <property type="entry name" value="EGF"/>
    <property type="match status" value="7"/>
</dbReference>
<dbReference type="PROSITE" id="PS50228">
    <property type="entry name" value="SUEL_LECTIN"/>
    <property type="match status" value="4"/>
</dbReference>
<evidence type="ECO:0000256" key="3">
    <source>
        <dbReference type="ARBA" id="ARBA00022729"/>
    </source>
</evidence>
<dbReference type="Gene3D" id="2.10.25.10">
    <property type="entry name" value="Laminin"/>
    <property type="match status" value="6"/>
</dbReference>
<dbReference type="Pfam" id="PF02140">
    <property type="entry name" value="SUEL_Lectin"/>
    <property type="match status" value="4"/>
</dbReference>
<dbReference type="Gene3D" id="2.60.120.740">
    <property type="match status" value="5"/>
</dbReference>
<feature type="domain" description="F5/8 type C" evidence="10">
    <location>
        <begin position="1752"/>
        <end position="1908"/>
    </location>
</feature>
<feature type="domain" description="SUEL-type lectin" evidence="12">
    <location>
        <begin position="3009"/>
        <end position="3097"/>
    </location>
</feature>
<dbReference type="Gene3D" id="2.60.120.260">
    <property type="entry name" value="Galactose-binding domain-like"/>
    <property type="match status" value="5"/>
</dbReference>
<feature type="domain" description="VWFD" evidence="13">
    <location>
        <begin position="2606"/>
        <end position="2784"/>
    </location>
</feature>
<evidence type="ECO:0000256" key="5">
    <source>
        <dbReference type="ARBA" id="ARBA00023136"/>
    </source>
</evidence>
<dbReference type="InterPro" id="IPR025615">
    <property type="entry name" value="TILa_dom"/>
</dbReference>
<evidence type="ECO:0000313" key="14">
    <source>
        <dbReference type="Proteomes" id="UP000694845"/>
    </source>
</evidence>
<dbReference type="InterPro" id="IPR014853">
    <property type="entry name" value="VWF/SSPO/ZAN-like_Cys-rich_dom"/>
</dbReference>
<feature type="disulfide bond" evidence="8">
    <location>
        <begin position="485"/>
        <end position="502"/>
    </location>
</feature>
<dbReference type="InterPro" id="IPR043159">
    <property type="entry name" value="Lectin_gal-bd_sf"/>
</dbReference>
<feature type="domain" description="F5/8 type C" evidence="10">
    <location>
        <begin position="1087"/>
        <end position="1243"/>
    </location>
</feature>
<dbReference type="FunFam" id="2.10.25.10:FF:000055">
    <property type="entry name" value="alpha-tectorin isoform X1"/>
    <property type="match status" value="1"/>
</dbReference>
<reference evidence="15" key="1">
    <citation type="submission" date="2025-08" db="UniProtKB">
        <authorList>
            <consortium name="RefSeq"/>
        </authorList>
    </citation>
    <scope>IDENTIFICATION</scope>
</reference>
<sequence length="3857" mass="432412">MTATWLVALLVVCLSHRATCFNGLPSSCADILSQGSSDSGDYDIDAGNGQMTVYCDMSGDEPISIVHHDHEYADREDRKVDNCEEPGSFSAEITYTVSLEKVVALADISEYCEQYISYISHGSVLTWFQENLPYGWWENRFHKKMKNWGGAATGTIGCGCSVSPQGCKEGRQCNADWNIHQDIEDSGFLRDKLSLPVTRLRFGDTGTLDDDEYGFYELGPLRCKGGPTTKEKEIPIIKTNTDYHYRYDLRPLESGECRVEFEVAANNDVFLGFSETKDEQSDLIELNIAGWGNSRTVFRECKQCKPQANWREKGLVSKNEMRGFWVEWCDGCFRLGRAGEKQSLTWCPPRIKDWRYVAFTTGYGSTGKFKFSSFYAKVQHTCEMESTHINCGSKHINIIDANYGRTSRDICVSDYMKSTQCRSTKSRSVVGNLCHGEHECHLAVNNGAFGDPCSSTSKYLKVIYQCLPERVEKYFLPEVCLDHQCNPRGGECIPISGSEYRCACRAGFHGTHCEKEFALCRAWGDPHYTQFSGRSFNYQGKCKYILAKPCVEDGERTFKIVGVNVAPDWNNRVSYNRQLEVMIGKTELFLLQNNQVLIDNNINNLPCSVGDDITIDLDGKYVVVNSESYGMKIMWDGRETFKLFVDKDMYSENMCGLCGSLKPHKDGIFIMKSGSETKDIIAFGDSWTANPFECPSCDNCVDLDYCNEDEKLMQRVEAACEPIRNAKGVFAVGHRQFDPAEMYRTCIYDLCSRKDFDDKLRCNMMTEYANRILVENRLRYLQEGNAIISWREVLDCPFDCPQGSTYTICASACQPTCFQPMAPAMCQLSCVEGCDLPAGYVMENGKPVPENKCGCRYGDKYYNRDQSWLNHDCTLSCTCESGGQAVCTAVSCSEHASCCSRNQVHGCHCDANYVGVGTSRCQLICPSSMGNEIKLREHKDEGHHAIIDLSQRVACEGYIRSFTIKRHADSIEPVTLIVWRRTEEKSKFVIVGSARLSIADDSMDLCTCANSKIPVRVGDYIGFMSAGGTVYYDDVTDEAGGQILSAPYFDSIEPLTEVQFQPMQGSRAYSINVFLESSEGHRVEAFMFSSYLGVQSREISDSAMTASSSLGSYEAHRGRLDNTEYGACSWTAGSYDTDQWLQVDLGQNTLVIGVVTQGHCGIVDQDRSPVGCVKQFNVQYSHDGQNFEYATDDNGKADVFESNCRCQKHIKNFFRDALMTRFIRFRPLLWKRAISMRVDVIGRDVEVDEPDVGGTDTPEEAEEEDIAVVFTGKPFTRCGYLKGLQYRPFNGESFMMAVLRKTDPDNPDADKTFKLIGSAYVTTTGNDRLQRFEVAGENERIPVRRGDLLCLIFQKLAIGYSPGDKPAADVLTTSLGLDEYRAIMLNSEITFTNSLRRRYNGVKPIIQVATTMTIPPVMSMVGLGVEDGQIKDDQVTASSFCDSHSKAVRARLGLKDQQGMTGGWCAREVDQSAYLQINFNKKRKCGGVVTQGLSSTTRLWYVQKYVVRCSVDLVTWQDITDKAGDTVMFSGNYDQETEVSNYFATIWMCKAIRVVPMIWMGDFPAMRLDVLGLPDVSNVEQEIGFTCIHRQYQGSGGFTFVMPDKKFPSDGFVTGIRFMAVRRGSLRVIIFRPIDQEAKKYKIVGRRYIKIKKADVEVEVKFKQHKKRRKQKKWITVKKGDMLGLSFTRSVLYKGIDSNDVTDVVYSRNVQISNFRKLRSGRAITFSAVAKRSYSIVALFKAKEPSLCVPPVDAQNPLGLENGQFPSDSITTSSVYVSNQPDQDFGPNSCRLNLVGSHNGAWVAAKDDDKPWIQVDAGSVSVFTGLVTQGRHGLLNWWTTKYQVATSHNEEKWQDVLDCNNRQTFDANTDSDTEVTRFFGSAYNGQYLRINLLEWVGRPALRFEVLGEFETAVTEYGPSCIDREFIDNQNYILLAAGMLFQSNGYITEWNFFPKNDHAFKAGVWRVDPEDPTRYMHVGSSDIPGHTPNELATYRLDSLARIPFRKGDVMGWSFSEPVICYDEGEESVELLYSGNGGNLEPTPVGQYRKFVSSGKQAYSIGASVSISSVESVPAIACRYGLGMDDDLIPDQSIQTSSVLGPDYGNSQSRLNAEPTATMKGCWAPAQNNKDQYVQVDLGKPTVVTGVSVQGCSGEERWVTKFRVELSLDEQNWKEAQNMQDGRVFYGNTDSDTVVQVFFKREFKVQFIRIFIEEWNNNIGLRFDVLGCLTSCKAEWGVNPLVRKWEHSQCDRTFVVNTQHPLNCNSYIKGWRMVPKNKAPVTFYVLKPIDTEKGKFGVVGKTFVPRRKKLNRGEVYEVLLDRKDWIEVRSGHMIGFTSRGRSPIFRHKRAHDRAVHLVTRNKHIRGCNRLDVGDKLHMKHNKKRLASYSFTAILTQEGVGEDKGTVPPISCAGGIGMENRAIPDDSITVSSSTDVLNNGGAAARLMGDAAWIAESLDLLPCIQVDFGYLAKVTGVTTQGDPNNPNWVTSYALEYSDSFNFLTKEPQNFQWVKFKNAIKDSFPGNTDQNTVKSHFFKEEIEANVVRLWIEDFHNQAALRLEFLGCPDSDPCKPNPCQNGALCRKSQASLGYTCSCPMQWGGKNCEIRTRKCCAYGDPHYCNFDGKKFNFQGHCKYILARTLTTSALDHFEISADNIQSPRRRTVSSTREVYVRIGDLNFDFKRNREVFVNNERISCPYESDGITVVDGGNNRVVLRTEFGLTVSWDGRNKVDIFLTEDYKEEVEGLCGNFNGKQGDDFIIRSTKEQTKDLRKFGESWGADPSCKACEDCQETDQCRLSGRLNEAQEACNILNNRKGPFAMCIEGLDPLDYYENCLYDYCAMYPSQDNLCEDIQRYADDCTEKGLNPGNWRLPGFCELKCPINMVFSQIGTACPDTCGNQDASKDCTGQAEPMCVCMPGLFLEGGDRCVEDAQCGCTYEGKYREINTEFMSEECNQKCACDSEHNVVCEESGCHERAECRVEDGVRGCYCNEGWTGDGINSCEEILERVELVVCENELLELDCSAQGERIEILEVAYGTQPRDECAQTADNADVKDFRYAKTIIRNRCHNQASCSVSVSSLVFGTFAGDTPKALYVVYQCREEVAVGICHPDVELIACQGSSLEIQCGDLKADIIHAAFGRRQGDHNCQTDDSVALTQDCFAPSALFKMVKACHLQSMCTIDAIPDTFGSDPCPNIDKYLRIHYRCEESPDPRELEENKCDPSPCIHGTCEAISIEPKYNCKCDTGYTGQHCDIGEATCTALGDPHYITFDGYKYSFMGACKYTLVKNADAEVPDFEVIVYNEAARRNPRMSSTVQVEFHFNGRVINLKYGGKTLIDNMQSEGLDEPGLKVSVNYPDVVIETDVGIVIRWDGKFMVEVDVTGEYYGHTEGLCGPYDGDPFNDFLTRFGETLDNTTANIVPFARSWNIPKSGCEDCEDCELPDPCDDAGVKDAAQEICFDIINEDGPFIACHEMVSPSFYYQSCVMDRCTMPDGLAHCDDYQAYAEECRKYNIIISWRRQDFCFIDCLARNMIYNPLSPACPTTCANPLASSTCNEADREDCVCPPGMMKEGETCIDEEKCGCTDKETGFYYKQGESFMSPDCNRVCHCPTADNLICTQYKCPLHEVCGTRDNAPACECEEGYFRDTELNSCHAIPIPQILVRSQLQLECSNIDCGAGFIDILEASFGPRVDEVCLESDALDTCQSPVTLPVLRNLCQGRGQCQLDTTSIQAFGEPCFGELNYLFVRFACTHKPMAHEVVPKPFTVRVCQDRSLALACSLNQGIVIDEVFFGRRAGDDYCLGDEGAPAADQSDLSALEKARNQCRSLQPFCSLRGPDFGDPIQETKEYLEITYRCIQTNSQR</sequence>
<dbReference type="Pfam" id="PF00094">
    <property type="entry name" value="VWD"/>
    <property type="match status" value="3"/>
</dbReference>
<feature type="signal peptide" evidence="9">
    <location>
        <begin position="1"/>
        <end position="20"/>
    </location>
</feature>
<dbReference type="InterPro" id="IPR008979">
    <property type="entry name" value="Galactose-bd-like_sf"/>
</dbReference>
<evidence type="ECO:0000256" key="9">
    <source>
        <dbReference type="SAM" id="SignalP"/>
    </source>
</evidence>
<dbReference type="FunFam" id="2.60.120.260:FF:000016">
    <property type="entry name" value="Contactin-associated protein-like 4 isoform 1"/>
    <property type="match status" value="1"/>
</dbReference>
<dbReference type="Pfam" id="PF12714">
    <property type="entry name" value="TILa"/>
    <property type="match status" value="2"/>
</dbReference>
<dbReference type="RefSeq" id="XP_022106836.1">
    <property type="nucleotide sequence ID" value="XM_022251144.1"/>
</dbReference>
<dbReference type="Pfam" id="PF00754">
    <property type="entry name" value="F5_F8_type_C"/>
    <property type="match status" value="5"/>
</dbReference>
<dbReference type="GO" id="GO:0030246">
    <property type="term" value="F:carbohydrate binding"/>
    <property type="evidence" value="ECO:0007669"/>
    <property type="project" value="InterPro"/>
</dbReference>
<feature type="domain" description="EGF-like" evidence="11">
    <location>
        <begin position="2564"/>
        <end position="2602"/>
    </location>
</feature>
<feature type="domain" description="SUEL-type lectin" evidence="12">
    <location>
        <begin position="381"/>
        <end position="467"/>
    </location>
</feature>
<dbReference type="Pfam" id="PF12248">
    <property type="entry name" value="Methyltransf_FA"/>
    <property type="match status" value="1"/>
</dbReference>
<dbReference type="CDD" id="cd00057">
    <property type="entry name" value="FA58C"/>
    <property type="match status" value="4"/>
</dbReference>
<dbReference type="InterPro" id="IPR036084">
    <property type="entry name" value="Ser_inhib-like_sf"/>
</dbReference>
<comment type="subcellular location">
    <subcellularLocation>
        <location evidence="1">Membrane</location>
    </subcellularLocation>
</comment>
<feature type="disulfide bond" evidence="8">
    <location>
        <begin position="3239"/>
        <end position="3248"/>
    </location>
</feature>
<gene>
    <name evidence="15" type="primary">LOC110987964</name>
</gene>
<feature type="disulfide bond" evidence="8">
    <location>
        <begin position="2592"/>
        <end position="2601"/>
    </location>
</feature>
<dbReference type="PANTHER" id="PTHR46160:SF8">
    <property type="entry name" value="VWFD DOMAIN-CONTAINING PROTEIN"/>
    <property type="match status" value="1"/>
</dbReference>
<dbReference type="PROSITE" id="PS50026">
    <property type="entry name" value="EGF_3"/>
    <property type="match status" value="3"/>
</dbReference>
<dbReference type="SMART" id="SM00832">
    <property type="entry name" value="C8"/>
    <property type="match status" value="3"/>
</dbReference>
<feature type="domain" description="VWFD" evidence="13">
    <location>
        <begin position="518"/>
        <end position="695"/>
    </location>
</feature>
<proteinExistence type="predicted"/>
<dbReference type="SMART" id="SM00216">
    <property type="entry name" value="VWD"/>
    <property type="match status" value="3"/>
</dbReference>
<keyword evidence="3 9" id="KW-0732">Signal</keyword>
<dbReference type="PANTHER" id="PTHR46160">
    <property type="entry name" value="ALPHA-TECTORIN-RELATED"/>
    <property type="match status" value="1"/>
</dbReference>
<dbReference type="PROSITE" id="PS50022">
    <property type="entry name" value="FA58C_3"/>
    <property type="match status" value="5"/>
</dbReference>
<comment type="caution">
    <text evidence="8">Lacks conserved residue(s) required for the propagation of feature annotation.</text>
</comment>
<dbReference type="PROSITE" id="PS00022">
    <property type="entry name" value="EGF_1"/>
    <property type="match status" value="3"/>
</dbReference>
<accession>A0A8B7ZTM4</accession>
<feature type="domain" description="EGF-like" evidence="11">
    <location>
        <begin position="3212"/>
        <end position="3249"/>
    </location>
</feature>
<keyword evidence="6 8" id="KW-1015">Disulfide bond</keyword>
<name>A0A8B7ZTM4_ACAPL</name>
<dbReference type="GeneID" id="110987964"/>
<dbReference type="SMART" id="SM00231">
    <property type="entry name" value="FA58C"/>
    <property type="match status" value="4"/>
</dbReference>
<dbReference type="GO" id="GO:0005509">
    <property type="term" value="F:calcium ion binding"/>
    <property type="evidence" value="ECO:0007669"/>
    <property type="project" value="InterPro"/>
</dbReference>
<feature type="chain" id="PRO_5034374428" evidence="9">
    <location>
        <begin position="21"/>
        <end position="3857"/>
    </location>
</feature>
<dbReference type="CDD" id="cd22827">
    <property type="entry name" value="Gal_Rha_Lectin_SUL-I-like"/>
    <property type="match status" value="1"/>
</dbReference>
<keyword evidence="2 8" id="KW-0245">EGF-like domain</keyword>
<feature type="domain" description="F5/8 type C" evidence="10">
    <location>
        <begin position="2075"/>
        <end position="2226"/>
    </location>
</feature>
<evidence type="ECO:0000256" key="6">
    <source>
        <dbReference type="ARBA" id="ARBA00023157"/>
    </source>
</evidence>
<evidence type="ECO:0000259" key="11">
    <source>
        <dbReference type="PROSITE" id="PS50026"/>
    </source>
</evidence>
<dbReference type="GO" id="GO:0016020">
    <property type="term" value="C:membrane"/>
    <property type="evidence" value="ECO:0007669"/>
    <property type="project" value="UniProtKB-SubCell"/>
</dbReference>
<evidence type="ECO:0000256" key="1">
    <source>
        <dbReference type="ARBA" id="ARBA00004370"/>
    </source>
</evidence>
<dbReference type="PROSITE" id="PS01186">
    <property type="entry name" value="EGF_2"/>
    <property type="match status" value="3"/>
</dbReference>
<dbReference type="InterPro" id="IPR000922">
    <property type="entry name" value="Lectin_gal-bd_dom"/>
</dbReference>
<dbReference type="Pfam" id="PF00008">
    <property type="entry name" value="EGF"/>
    <property type="match status" value="1"/>
</dbReference>
<feature type="domain" description="EGF-like" evidence="11">
    <location>
        <begin position="476"/>
        <end position="514"/>
    </location>
</feature>
<dbReference type="InterPro" id="IPR000742">
    <property type="entry name" value="EGF"/>
</dbReference>
<keyword evidence="14" id="KW-1185">Reference proteome</keyword>
<feature type="domain" description="F5/8 type C" evidence="10">
    <location>
        <begin position="2408"/>
        <end position="2562"/>
    </location>
</feature>
<dbReference type="SMART" id="SM00179">
    <property type="entry name" value="EGF_CA"/>
    <property type="match status" value="3"/>
</dbReference>